<organism evidence="2 3">
    <name type="scientific">Elysia crispata</name>
    <name type="common">lettuce slug</name>
    <dbReference type="NCBI Taxonomy" id="231223"/>
    <lineage>
        <taxon>Eukaryota</taxon>
        <taxon>Metazoa</taxon>
        <taxon>Spiralia</taxon>
        <taxon>Lophotrochozoa</taxon>
        <taxon>Mollusca</taxon>
        <taxon>Gastropoda</taxon>
        <taxon>Heterobranchia</taxon>
        <taxon>Euthyneura</taxon>
        <taxon>Panpulmonata</taxon>
        <taxon>Sacoglossa</taxon>
        <taxon>Placobranchoidea</taxon>
        <taxon>Plakobranchidae</taxon>
        <taxon>Elysia</taxon>
    </lineage>
</organism>
<dbReference type="EMBL" id="JAWDGP010006861">
    <property type="protein sequence ID" value="KAK3734107.1"/>
    <property type="molecule type" value="Genomic_DNA"/>
</dbReference>
<protein>
    <submittedName>
        <fullName evidence="2">Uncharacterized protein</fullName>
    </submittedName>
</protein>
<dbReference type="Proteomes" id="UP001283361">
    <property type="component" value="Unassembled WGS sequence"/>
</dbReference>
<comment type="caution">
    <text evidence="2">The sequence shown here is derived from an EMBL/GenBank/DDBJ whole genome shotgun (WGS) entry which is preliminary data.</text>
</comment>
<reference evidence="2" key="1">
    <citation type="journal article" date="2023" name="G3 (Bethesda)">
        <title>A reference genome for the long-term kleptoplast-retaining sea slug Elysia crispata morphotype clarki.</title>
        <authorList>
            <person name="Eastman K.E."/>
            <person name="Pendleton A.L."/>
            <person name="Shaikh M.A."/>
            <person name="Suttiyut T."/>
            <person name="Ogas R."/>
            <person name="Tomko P."/>
            <person name="Gavelis G."/>
            <person name="Widhalm J.R."/>
            <person name="Wisecaver J.H."/>
        </authorList>
    </citation>
    <scope>NUCLEOTIDE SEQUENCE</scope>
    <source>
        <strain evidence="2">ECLA1</strain>
    </source>
</reference>
<accession>A0AAE0Y616</accession>
<gene>
    <name evidence="2" type="ORF">RRG08_000022</name>
</gene>
<sequence>MYKQLQEQSITNAHTVINLSSQPLTPKQTQLLSKNLNFCPTPSAINLIHVELNEDLYRFSLRLRLAEFFYDEDDEKIDHTTHSQSPPPAFLRKPSSFTPDSGRDLALDTFIKGVSSEFMLERQRNIFSNLRNEEKEALRELIDNDKITIC</sequence>
<feature type="region of interest" description="Disordered" evidence="1">
    <location>
        <begin position="77"/>
        <end position="97"/>
    </location>
</feature>
<evidence type="ECO:0000256" key="1">
    <source>
        <dbReference type="SAM" id="MobiDB-lite"/>
    </source>
</evidence>
<name>A0AAE0Y616_9GAST</name>
<keyword evidence="3" id="KW-1185">Reference proteome</keyword>
<evidence type="ECO:0000313" key="2">
    <source>
        <dbReference type="EMBL" id="KAK3734107.1"/>
    </source>
</evidence>
<dbReference type="AlphaFoldDB" id="A0AAE0Y616"/>
<evidence type="ECO:0000313" key="3">
    <source>
        <dbReference type="Proteomes" id="UP001283361"/>
    </source>
</evidence>
<proteinExistence type="predicted"/>